<evidence type="ECO:0000256" key="5">
    <source>
        <dbReference type="HAMAP-Rule" id="MF_00096"/>
    </source>
</evidence>
<dbReference type="InterPro" id="IPR007860">
    <property type="entry name" value="DNA_mmatch_repair_MutS_con_dom"/>
</dbReference>
<dbReference type="InterPro" id="IPR045076">
    <property type="entry name" value="MutS"/>
</dbReference>
<dbReference type="InterPro" id="IPR007695">
    <property type="entry name" value="DNA_mismatch_repair_MutS-lik_N"/>
</dbReference>
<dbReference type="SMART" id="SM00533">
    <property type="entry name" value="MUTSd"/>
    <property type="match status" value="1"/>
</dbReference>
<dbReference type="InterPro" id="IPR000432">
    <property type="entry name" value="DNA_mismatch_repair_MutS_C"/>
</dbReference>
<dbReference type="Pfam" id="PF00488">
    <property type="entry name" value="MutS_V"/>
    <property type="match status" value="1"/>
</dbReference>
<dbReference type="Proteomes" id="UP000886818">
    <property type="component" value="Chromosome"/>
</dbReference>
<keyword evidence="2 5" id="KW-0547">Nucleotide-binding</keyword>
<evidence type="ECO:0000313" key="10">
    <source>
        <dbReference type="Proteomes" id="UP000886818"/>
    </source>
</evidence>
<dbReference type="PANTHER" id="PTHR11361:SF34">
    <property type="entry name" value="DNA MISMATCH REPAIR PROTEIN MSH1, MITOCHONDRIAL"/>
    <property type="match status" value="1"/>
</dbReference>
<evidence type="ECO:0000256" key="1">
    <source>
        <dbReference type="ARBA" id="ARBA00006271"/>
    </source>
</evidence>
<evidence type="ECO:0000256" key="2">
    <source>
        <dbReference type="ARBA" id="ARBA00022741"/>
    </source>
</evidence>
<evidence type="ECO:0000256" key="4">
    <source>
        <dbReference type="ARBA" id="ARBA00023204"/>
    </source>
</evidence>
<gene>
    <name evidence="5 9" type="primary">mutS</name>
    <name evidence="9" type="ORF">KVH43_11920</name>
</gene>
<proteinExistence type="inferred from homology"/>
<dbReference type="InterPro" id="IPR007861">
    <property type="entry name" value="DNA_mismatch_repair_MutS_clamp"/>
</dbReference>
<name>A0ABX8RAG1_9CLOT</name>
<dbReference type="InterPro" id="IPR005748">
    <property type="entry name" value="DNA_mismatch_repair_MutS"/>
</dbReference>
<organism evidence="9 10">
    <name type="scientific">Crassaminicella indica</name>
    <dbReference type="NCBI Taxonomy" id="2855394"/>
    <lineage>
        <taxon>Bacteria</taxon>
        <taxon>Bacillati</taxon>
        <taxon>Bacillota</taxon>
        <taxon>Clostridia</taxon>
        <taxon>Eubacteriales</taxon>
        <taxon>Clostridiaceae</taxon>
        <taxon>Crassaminicella</taxon>
    </lineage>
</organism>
<reference evidence="9" key="1">
    <citation type="submission" date="2021-07" db="EMBL/GenBank/DDBJ databases">
        <title>Complete genome sequence of Crassaminicella sp. 143-21, isolated from a deep-sea hydrothermal vent.</title>
        <authorList>
            <person name="Li X."/>
        </authorList>
    </citation>
    <scope>NUCLEOTIDE SEQUENCE</scope>
    <source>
        <strain evidence="9">143-21</strain>
    </source>
</reference>
<dbReference type="PANTHER" id="PTHR11361">
    <property type="entry name" value="DNA MISMATCH REPAIR PROTEIN MUTS FAMILY MEMBER"/>
    <property type="match status" value="1"/>
</dbReference>
<evidence type="ECO:0000259" key="8">
    <source>
        <dbReference type="PROSITE" id="PS00486"/>
    </source>
</evidence>
<protein>
    <recommendedName>
        <fullName evidence="5 6">DNA mismatch repair protein MutS</fullName>
    </recommendedName>
</protein>
<feature type="binding site" evidence="5">
    <location>
        <begin position="623"/>
        <end position="630"/>
    </location>
    <ligand>
        <name>ATP</name>
        <dbReference type="ChEBI" id="CHEBI:30616"/>
    </ligand>
</feature>
<evidence type="ECO:0000256" key="7">
    <source>
        <dbReference type="RuleBase" id="RU003756"/>
    </source>
</evidence>
<keyword evidence="4 5" id="KW-0234">DNA repair</keyword>
<dbReference type="Pfam" id="PF01624">
    <property type="entry name" value="MutS_I"/>
    <property type="match status" value="1"/>
</dbReference>
<dbReference type="InterPro" id="IPR007696">
    <property type="entry name" value="DNA_mismatch_repair_MutS_core"/>
</dbReference>
<dbReference type="RefSeq" id="WP_218282741.1">
    <property type="nucleotide sequence ID" value="NZ_CP078093.1"/>
</dbReference>
<dbReference type="NCBIfam" id="NF003810">
    <property type="entry name" value="PRK05399.1"/>
    <property type="match status" value="1"/>
</dbReference>
<dbReference type="HAMAP" id="MF_00096">
    <property type="entry name" value="MutS"/>
    <property type="match status" value="1"/>
</dbReference>
<keyword evidence="10" id="KW-1185">Reference proteome</keyword>
<accession>A0ABX8RAG1</accession>
<dbReference type="CDD" id="cd03284">
    <property type="entry name" value="ABC_MutS1"/>
    <property type="match status" value="1"/>
</dbReference>
<dbReference type="Pfam" id="PF05190">
    <property type="entry name" value="MutS_IV"/>
    <property type="match status" value="1"/>
</dbReference>
<keyword evidence="5 7" id="KW-0227">DNA damage</keyword>
<feature type="domain" description="DNA mismatch repair proteins mutS family" evidence="8">
    <location>
        <begin position="697"/>
        <end position="713"/>
    </location>
</feature>
<comment type="similarity">
    <text evidence="1 5 7">Belongs to the DNA mismatch repair MutS family.</text>
</comment>
<dbReference type="NCBIfam" id="TIGR01070">
    <property type="entry name" value="mutS1"/>
    <property type="match status" value="1"/>
</dbReference>
<comment type="function">
    <text evidence="5">This protein is involved in the repair of mismatches in DNA. It is possible that it carries out the mismatch recognition step. This protein has a weak ATPase activity.</text>
</comment>
<sequence>MSKLTPMMKQYLDLKEKYKDCILFFRLGDFYEMFFDDAILASKELEITLTGRDCGLKERAPMCGVPYHSAENYIARLIERGYKVAIGEQVEEPSQSKGIVKREVVRVITPGTVIDSHMLDEKENNYIMSIYIDENGAGISFADVSTGELKTTEFIDDKYIDHLLDEIAKVNPKEIIINTLEFDKCNLKSEITRVSTPYIDVFDTWTFEKDYAIKKIKSHFNILGIEGFGIEDKHYVISSIGALFEYLEKTQKNSLLHINHISYYASEAFMILDKSTRRNLELTETMRGKKRKGSLLWALDKTNTAMGGRTLKKWVEEPLKDVHEIQLRLDAVEELKDAMLIREDLKDLLKNVYDLERLVVRVSYGNANARDLIALKLSLKALPKIKELLDSFNGTKLKKILNNIDLVEEVKELIEKSIMDEPPVTIKEGGIIKKGYHSELDELREIVTNSKEWIANLESNEKNNTGIKSLKIGFNKVFGYYLEVTKSNLNLVPEHYIRKQTLANAERYITPELKEAEAKILGAEDKIIELEYQIFVNVREKIKRYTKKIQDTATAIASLDALVSFAEVSDRFGYTKPKVNHELLIAIENGRHPVVERTMNADMFIGNDTYLDGEENRFSIITGPNMAGKSTYMRQVALIVLMAQIGCFVPADNATIGIVDRIFTRVGASDDLAQGQSTFMVEMSELANILNNATKNSLIILDEIGRGTSTYDGLSIAWAVVEHISSKEILGARTLFATHYHELTELEGLLEGVKNYCISVKEMNDDIIFLRRIIRGSADQSYGIQVAKLAGVRDEVIHRAKKILIQLEENDLNHKTIKDKVEKDTVQEEIAVVCEDQISLFNNNNQMIVEELRKIDILDITPMEAMNYLYKLVKIAQNRGV</sequence>
<evidence type="ECO:0000256" key="6">
    <source>
        <dbReference type="NCBIfam" id="TIGR01070"/>
    </source>
</evidence>
<dbReference type="PIRSF" id="PIRSF037677">
    <property type="entry name" value="DNA_mis_repair_Msh6"/>
    <property type="match status" value="1"/>
</dbReference>
<dbReference type="PROSITE" id="PS00486">
    <property type="entry name" value="DNA_MISMATCH_REPAIR_2"/>
    <property type="match status" value="1"/>
</dbReference>
<dbReference type="InterPro" id="IPR017261">
    <property type="entry name" value="DNA_mismatch_repair_MutS/MSH"/>
</dbReference>
<dbReference type="SMART" id="SM00534">
    <property type="entry name" value="MUTSac"/>
    <property type="match status" value="1"/>
</dbReference>
<evidence type="ECO:0000256" key="3">
    <source>
        <dbReference type="ARBA" id="ARBA00022840"/>
    </source>
</evidence>
<dbReference type="Pfam" id="PF05192">
    <property type="entry name" value="MutS_III"/>
    <property type="match status" value="1"/>
</dbReference>
<dbReference type="EMBL" id="CP078093">
    <property type="protein sequence ID" value="QXM06044.1"/>
    <property type="molecule type" value="Genomic_DNA"/>
</dbReference>
<keyword evidence="3 5" id="KW-0067">ATP-binding</keyword>
<evidence type="ECO:0000313" key="9">
    <source>
        <dbReference type="EMBL" id="QXM06044.1"/>
    </source>
</evidence>
<dbReference type="Pfam" id="PF05188">
    <property type="entry name" value="MutS_II"/>
    <property type="match status" value="1"/>
</dbReference>
<keyword evidence="5 7" id="KW-0238">DNA-binding</keyword>